<dbReference type="EMBL" id="UINC01008898">
    <property type="protein sequence ID" value="SVA39998.1"/>
    <property type="molecule type" value="Genomic_DNA"/>
</dbReference>
<gene>
    <name evidence="1" type="ORF">METZ01_LOCUS92852</name>
</gene>
<proteinExistence type="predicted"/>
<organism evidence="1">
    <name type="scientific">marine metagenome</name>
    <dbReference type="NCBI Taxonomy" id="408172"/>
    <lineage>
        <taxon>unclassified sequences</taxon>
        <taxon>metagenomes</taxon>
        <taxon>ecological metagenomes</taxon>
    </lineage>
</organism>
<accession>A0A381VJM9</accession>
<dbReference type="PROSITE" id="PS51257">
    <property type="entry name" value="PROKAR_LIPOPROTEIN"/>
    <property type="match status" value="1"/>
</dbReference>
<evidence type="ECO:0000313" key="1">
    <source>
        <dbReference type="EMBL" id="SVA39998.1"/>
    </source>
</evidence>
<reference evidence="1" key="1">
    <citation type="submission" date="2018-05" db="EMBL/GenBank/DDBJ databases">
        <authorList>
            <person name="Lanie J.A."/>
            <person name="Ng W.-L."/>
            <person name="Kazmierczak K.M."/>
            <person name="Andrzejewski T.M."/>
            <person name="Davidsen T.M."/>
            <person name="Wayne K.J."/>
            <person name="Tettelin H."/>
            <person name="Glass J.I."/>
            <person name="Rusch D."/>
            <person name="Podicherti R."/>
            <person name="Tsui H.-C.T."/>
            <person name="Winkler M.E."/>
        </authorList>
    </citation>
    <scope>NUCLEOTIDE SEQUENCE</scope>
</reference>
<protein>
    <submittedName>
        <fullName evidence="1">Uncharacterized protein</fullName>
    </submittedName>
</protein>
<name>A0A381VJM9_9ZZZZ</name>
<sequence>MIINRHIKQSFSIIILFLIAGCATHPTVSTTRMEKGMSSYGYTLSAENILPYVWFRYATSDIGNIGFRIGLPVYGTGIDYSRLLYSKENKWDVLNIAWSFNPNHNIDLTYYKFTKKKSLKENRPSMTSWWGLRGMYIPTGIMGKTSVRIGFLLGGWMGKKFGYEIGYYHDFSSMPITSLFDMSWDTNSEKNKDRYGDTPHKDPASGMPSEFSRLTGISFQLFFVLNQKSTSKK</sequence>
<dbReference type="AlphaFoldDB" id="A0A381VJM9"/>